<comment type="caution">
    <text evidence="6">The sequence shown here is derived from an EMBL/GenBank/DDBJ whole genome shotgun (WGS) entry which is preliminary data.</text>
</comment>
<dbReference type="AlphaFoldDB" id="A0A246JDQ5"/>
<dbReference type="InterPro" id="IPR020048">
    <property type="entry name" value="NADPH-dep_FMN_reduc_SsuE"/>
</dbReference>
<gene>
    <name evidence="6" type="primary">ssuE</name>
    <name evidence="6" type="ORF">CDN99_11035</name>
</gene>
<evidence type="ECO:0000313" key="7">
    <source>
        <dbReference type="Proteomes" id="UP000197468"/>
    </source>
</evidence>
<sequence>MSVLLIAASPSQRSRSGALLGAAAERLHHHGLPARTLRLRDLPAQPLLHADFEDPVLKEALAAVAQARVIVLSTPIYKAAYSGLLKVFLDLLPQDGLTGKTVWTLATGGSLAHLLALDYGLLPVLSALGVRAHVDGVYAADAQIAKDADGEYRIGEDIARRLSTGASQVLERVPRPEPAVRPALVL</sequence>
<dbReference type="NCBIfam" id="TIGR03567">
    <property type="entry name" value="FMN_reduc_SsuE"/>
    <property type="match status" value="1"/>
</dbReference>
<evidence type="ECO:0000256" key="3">
    <source>
        <dbReference type="ARBA" id="ARBA00022643"/>
    </source>
</evidence>
<keyword evidence="7" id="KW-1185">Reference proteome</keyword>
<dbReference type="GO" id="GO:0046306">
    <property type="term" value="P:alkanesulfonate catabolic process"/>
    <property type="evidence" value="ECO:0007669"/>
    <property type="project" value="InterPro"/>
</dbReference>
<dbReference type="PANTHER" id="PTHR43408">
    <property type="entry name" value="FMN REDUCTASE (NADPH)"/>
    <property type="match status" value="1"/>
</dbReference>
<dbReference type="GO" id="GO:0008752">
    <property type="term" value="F:FMN reductase [NAD(P)H] activity"/>
    <property type="evidence" value="ECO:0007669"/>
    <property type="project" value="InterPro"/>
</dbReference>
<accession>A0A246JDQ5</accession>
<keyword evidence="3" id="KW-0288">FMN</keyword>
<dbReference type="PANTHER" id="PTHR43408:SF1">
    <property type="entry name" value="FMN REDUCTASE (NADPH)"/>
    <property type="match status" value="1"/>
</dbReference>
<evidence type="ECO:0000259" key="5">
    <source>
        <dbReference type="Pfam" id="PF03358"/>
    </source>
</evidence>
<dbReference type="InterPro" id="IPR051814">
    <property type="entry name" value="NAD(P)H-dep_FMN_reductase"/>
</dbReference>
<evidence type="ECO:0000256" key="2">
    <source>
        <dbReference type="ARBA" id="ARBA00022630"/>
    </source>
</evidence>
<name>A0A246JDQ5_9BURK</name>
<dbReference type="RefSeq" id="WP_088384918.1">
    <property type="nucleotide sequence ID" value="NZ_NIOF01000004.1"/>
</dbReference>
<comment type="similarity">
    <text evidence="1">Belongs to the SsuE family.</text>
</comment>
<dbReference type="EMBL" id="NIOF01000004">
    <property type="protein sequence ID" value="OWQ90711.1"/>
    <property type="molecule type" value="Genomic_DNA"/>
</dbReference>
<dbReference type="InterPro" id="IPR029039">
    <property type="entry name" value="Flavoprotein-like_sf"/>
</dbReference>
<protein>
    <submittedName>
        <fullName evidence="6">FMN reductase (NADPH)</fullName>
    </submittedName>
</protein>
<keyword evidence="2" id="KW-0285">Flavoprotein</keyword>
<reference evidence="6 7" key="1">
    <citation type="journal article" date="2008" name="Int. J. Syst. Evol. Microbiol.">
        <title>Description of Roseateles aquatilis sp. nov. and Roseateles terrae sp. nov., in the class Betaproteobacteria, and emended description of the genus Roseateles.</title>
        <authorList>
            <person name="Gomila M."/>
            <person name="Bowien B."/>
            <person name="Falsen E."/>
            <person name="Moore E.R."/>
            <person name="Lalucat J."/>
        </authorList>
    </citation>
    <scope>NUCLEOTIDE SEQUENCE [LARGE SCALE GENOMIC DNA]</scope>
    <source>
        <strain evidence="6 7">CCUG 48205</strain>
    </source>
</reference>
<dbReference type="OrthoDB" id="1643408at2"/>
<evidence type="ECO:0000256" key="4">
    <source>
        <dbReference type="ARBA" id="ARBA00023002"/>
    </source>
</evidence>
<dbReference type="Gene3D" id="3.40.50.360">
    <property type="match status" value="1"/>
</dbReference>
<evidence type="ECO:0000256" key="1">
    <source>
        <dbReference type="ARBA" id="ARBA00005990"/>
    </source>
</evidence>
<proteinExistence type="inferred from homology"/>
<organism evidence="6 7">
    <name type="scientific">Roseateles aquatilis</name>
    <dbReference type="NCBI Taxonomy" id="431061"/>
    <lineage>
        <taxon>Bacteria</taxon>
        <taxon>Pseudomonadati</taxon>
        <taxon>Pseudomonadota</taxon>
        <taxon>Betaproteobacteria</taxon>
        <taxon>Burkholderiales</taxon>
        <taxon>Sphaerotilaceae</taxon>
        <taxon>Roseateles</taxon>
    </lineage>
</organism>
<dbReference type="InterPro" id="IPR005025">
    <property type="entry name" value="FMN_Rdtase-like_dom"/>
</dbReference>
<dbReference type="SUPFAM" id="SSF52218">
    <property type="entry name" value="Flavoproteins"/>
    <property type="match status" value="1"/>
</dbReference>
<keyword evidence="4" id="KW-0560">Oxidoreductase</keyword>
<dbReference type="Pfam" id="PF03358">
    <property type="entry name" value="FMN_red"/>
    <property type="match status" value="1"/>
</dbReference>
<evidence type="ECO:0000313" key="6">
    <source>
        <dbReference type="EMBL" id="OWQ90711.1"/>
    </source>
</evidence>
<feature type="domain" description="NADPH-dependent FMN reductase-like" evidence="5">
    <location>
        <begin position="1"/>
        <end position="140"/>
    </location>
</feature>
<dbReference type="Proteomes" id="UP000197468">
    <property type="component" value="Unassembled WGS sequence"/>
</dbReference>